<accession>A0AAN8SE34</accession>
<sequence length="235" mass="27109">MCYRRARTVSVLNILHVDDTFAFGVQHPIRVRLKGRFHSQSDDKGPVQKEKHGLKEDERKNNFRFMLSRRCFSGFFFRSAQVTLSCTSAQIIFVAHIATVTTQQFFNGLKKHTAVRSFPWFELRPSLLQVEIASIKATHTQTIPHKRKEEDAHPARGILPPPRKQKPVRLRACDGSFFEEKIMCRKAKKGDRERQSGGITESKQRSMMNPLVGKKVRNELWEIAKKSEMMGSLVK</sequence>
<comment type="caution">
    <text evidence="2">The sequence shown here is derived from an EMBL/GenBank/DDBJ whole genome shotgun (WGS) entry which is preliminary data.</text>
</comment>
<evidence type="ECO:0000256" key="1">
    <source>
        <dbReference type="SAM" id="MobiDB-lite"/>
    </source>
</evidence>
<name>A0AAN8SE34_POLSC</name>
<reference evidence="2 3" key="1">
    <citation type="submission" date="2023-10" db="EMBL/GenBank/DDBJ databases">
        <title>Genomes of two closely related lineages of the louse Polyplax serrata with different host specificities.</title>
        <authorList>
            <person name="Martinu J."/>
            <person name="Tarabai H."/>
            <person name="Stefka J."/>
            <person name="Hypsa V."/>
        </authorList>
    </citation>
    <scope>NUCLEOTIDE SEQUENCE [LARGE SCALE GENOMIC DNA]</scope>
    <source>
        <strain evidence="2">HR10_N</strain>
    </source>
</reference>
<proteinExistence type="predicted"/>
<evidence type="ECO:0000313" key="3">
    <source>
        <dbReference type="Proteomes" id="UP001372834"/>
    </source>
</evidence>
<dbReference type="Proteomes" id="UP001372834">
    <property type="component" value="Unassembled WGS sequence"/>
</dbReference>
<dbReference type="AlphaFoldDB" id="A0AAN8SE34"/>
<organism evidence="2 3">
    <name type="scientific">Polyplax serrata</name>
    <name type="common">Common mouse louse</name>
    <dbReference type="NCBI Taxonomy" id="468196"/>
    <lineage>
        <taxon>Eukaryota</taxon>
        <taxon>Metazoa</taxon>
        <taxon>Ecdysozoa</taxon>
        <taxon>Arthropoda</taxon>
        <taxon>Hexapoda</taxon>
        <taxon>Insecta</taxon>
        <taxon>Pterygota</taxon>
        <taxon>Neoptera</taxon>
        <taxon>Paraneoptera</taxon>
        <taxon>Psocodea</taxon>
        <taxon>Troctomorpha</taxon>
        <taxon>Phthiraptera</taxon>
        <taxon>Anoplura</taxon>
        <taxon>Polyplacidae</taxon>
        <taxon>Polyplax</taxon>
    </lineage>
</organism>
<protein>
    <submittedName>
        <fullName evidence="2">Uncharacterized protein</fullName>
    </submittedName>
</protein>
<feature type="region of interest" description="Disordered" evidence="1">
    <location>
        <begin position="140"/>
        <end position="166"/>
    </location>
</feature>
<gene>
    <name evidence="2" type="ORF">RUM43_001564</name>
</gene>
<evidence type="ECO:0000313" key="2">
    <source>
        <dbReference type="EMBL" id="KAK6645288.1"/>
    </source>
</evidence>
<dbReference type="EMBL" id="JAWJWE010000001">
    <property type="protein sequence ID" value="KAK6645288.1"/>
    <property type="molecule type" value="Genomic_DNA"/>
</dbReference>